<proteinExistence type="predicted"/>
<dbReference type="SUPFAM" id="SSF54637">
    <property type="entry name" value="Thioesterase/thiol ester dehydrase-isomerase"/>
    <property type="match status" value="1"/>
</dbReference>
<reference evidence="3 4" key="1">
    <citation type="submission" date="2019-09" db="EMBL/GenBank/DDBJ databases">
        <authorList>
            <person name="Kevbrin V."/>
            <person name="Grouzdev D.S."/>
        </authorList>
    </citation>
    <scope>NUCLEOTIDE SEQUENCE [LARGE SCALE GENOMIC DNA]</scope>
    <source>
        <strain evidence="3 4">G-192</strain>
    </source>
</reference>
<sequence>MSGAIPAADLNQAGKGKLPELIGLDVTLSEYGRAAGRLAVREALLAPNGYLHAASVIALADTLAGYGAMSSLPEGAYAFTTVELKSNFLGTAREGVVLGEAVLVHGGRTTQLWDATVWRQGQEQRPIALFRCTQMILYPR</sequence>
<evidence type="ECO:0000259" key="2">
    <source>
        <dbReference type="Pfam" id="PF03061"/>
    </source>
</evidence>
<gene>
    <name evidence="3" type="ORF">F1654_04265</name>
</gene>
<dbReference type="InterPro" id="IPR006683">
    <property type="entry name" value="Thioestr_dom"/>
</dbReference>
<name>A0A5M6ZNP4_9PROT</name>
<dbReference type="Gene3D" id="3.10.129.10">
    <property type="entry name" value="Hotdog Thioesterase"/>
    <property type="match status" value="1"/>
</dbReference>
<dbReference type="NCBIfam" id="TIGR00369">
    <property type="entry name" value="unchar_dom_1"/>
    <property type="match status" value="1"/>
</dbReference>
<dbReference type="AlphaFoldDB" id="A0A5M6ZNP4"/>
<dbReference type="CDD" id="cd03443">
    <property type="entry name" value="PaaI_thioesterase"/>
    <property type="match status" value="1"/>
</dbReference>
<evidence type="ECO:0000313" key="3">
    <source>
        <dbReference type="EMBL" id="KAA5805204.1"/>
    </source>
</evidence>
<keyword evidence="4" id="KW-1185">Reference proteome</keyword>
<dbReference type="Proteomes" id="UP000325122">
    <property type="component" value="Unassembled WGS sequence"/>
</dbReference>
<dbReference type="GO" id="GO:0061522">
    <property type="term" value="F:1,4-dihydroxy-2-naphthoyl-CoA thioesterase activity"/>
    <property type="evidence" value="ECO:0007669"/>
    <property type="project" value="TreeGrafter"/>
</dbReference>
<dbReference type="InterPro" id="IPR003736">
    <property type="entry name" value="PAAI_dom"/>
</dbReference>
<feature type="domain" description="Thioesterase" evidence="2">
    <location>
        <begin position="48"/>
        <end position="123"/>
    </location>
</feature>
<keyword evidence="1" id="KW-0378">Hydrolase</keyword>
<dbReference type="EMBL" id="VWOJ01000001">
    <property type="protein sequence ID" value="KAA5805204.1"/>
    <property type="molecule type" value="Genomic_DNA"/>
</dbReference>
<dbReference type="GO" id="GO:0005829">
    <property type="term" value="C:cytosol"/>
    <property type="evidence" value="ECO:0007669"/>
    <property type="project" value="TreeGrafter"/>
</dbReference>
<dbReference type="PANTHER" id="PTHR43240:SF8">
    <property type="entry name" value="PHENYLACETIC ACID DEGRADATION-RELATED PROTEIN"/>
    <property type="match status" value="1"/>
</dbReference>
<evidence type="ECO:0000256" key="1">
    <source>
        <dbReference type="ARBA" id="ARBA00022801"/>
    </source>
</evidence>
<accession>A0A5M6ZNP4</accession>
<comment type="caution">
    <text evidence="3">The sequence shown here is derived from an EMBL/GenBank/DDBJ whole genome shotgun (WGS) entry which is preliminary data.</text>
</comment>
<dbReference type="InterPro" id="IPR029069">
    <property type="entry name" value="HotDog_dom_sf"/>
</dbReference>
<evidence type="ECO:0000313" key="4">
    <source>
        <dbReference type="Proteomes" id="UP000325122"/>
    </source>
</evidence>
<organism evidence="3 4">
    <name type="scientific">Alkalicaulis satelles</name>
    <dbReference type="NCBI Taxonomy" id="2609175"/>
    <lineage>
        <taxon>Bacteria</taxon>
        <taxon>Pseudomonadati</taxon>
        <taxon>Pseudomonadota</taxon>
        <taxon>Alphaproteobacteria</taxon>
        <taxon>Maricaulales</taxon>
        <taxon>Maricaulaceae</taxon>
        <taxon>Alkalicaulis</taxon>
    </lineage>
</organism>
<dbReference type="PANTHER" id="PTHR43240">
    <property type="entry name" value="1,4-DIHYDROXY-2-NAPHTHOYL-COA THIOESTERASE 1"/>
    <property type="match status" value="1"/>
</dbReference>
<protein>
    <submittedName>
        <fullName evidence="3">PaaI family thioesterase</fullName>
    </submittedName>
</protein>
<dbReference type="Pfam" id="PF03061">
    <property type="entry name" value="4HBT"/>
    <property type="match status" value="1"/>
</dbReference>
<dbReference type="RefSeq" id="WP_150022235.1">
    <property type="nucleotide sequence ID" value="NZ_VWOJ01000001.1"/>
</dbReference>